<proteinExistence type="predicted"/>
<reference evidence="1 2" key="1">
    <citation type="submission" date="2024-05" db="EMBL/GenBank/DDBJ databases">
        <title>Genetic variation in Jamaican populations of the coffee berry borer (Hypothenemus hampei).</title>
        <authorList>
            <person name="Errbii M."/>
            <person name="Myrie A."/>
        </authorList>
    </citation>
    <scope>NUCLEOTIDE SEQUENCE [LARGE SCALE GENOMIC DNA]</scope>
    <source>
        <strain evidence="1">JA-Hopewell-2020-01-JO</strain>
        <tissue evidence="1">Whole body</tissue>
    </source>
</reference>
<protein>
    <submittedName>
        <fullName evidence="1">Uncharacterized protein</fullName>
    </submittedName>
</protein>
<dbReference type="EMBL" id="JBDJPC010000010">
    <property type="protein sequence ID" value="KAL1490064.1"/>
    <property type="molecule type" value="Genomic_DNA"/>
</dbReference>
<organism evidence="1 2">
    <name type="scientific">Hypothenemus hampei</name>
    <name type="common">Coffee berry borer</name>
    <dbReference type="NCBI Taxonomy" id="57062"/>
    <lineage>
        <taxon>Eukaryota</taxon>
        <taxon>Metazoa</taxon>
        <taxon>Ecdysozoa</taxon>
        <taxon>Arthropoda</taxon>
        <taxon>Hexapoda</taxon>
        <taxon>Insecta</taxon>
        <taxon>Pterygota</taxon>
        <taxon>Neoptera</taxon>
        <taxon>Endopterygota</taxon>
        <taxon>Coleoptera</taxon>
        <taxon>Polyphaga</taxon>
        <taxon>Cucujiformia</taxon>
        <taxon>Curculionidae</taxon>
        <taxon>Scolytinae</taxon>
        <taxon>Hypothenemus</taxon>
    </lineage>
</organism>
<evidence type="ECO:0000313" key="1">
    <source>
        <dbReference type="EMBL" id="KAL1490064.1"/>
    </source>
</evidence>
<gene>
    <name evidence="1" type="ORF">ABEB36_012808</name>
</gene>
<keyword evidence="2" id="KW-1185">Reference proteome</keyword>
<dbReference type="Proteomes" id="UP001566132">
    <property type="component" value="Unassembled WGS sequence"/>
</dbReference>
<comment type="caution">
    <text evidence="1">The sequence shown here is derived from an EMBL/GenBank/DDBJ whole genome shotgun (WGS) entry which is preliminary data.</text>
</comment>
<name>A0ABD1E642_HYPHA</name>
<sequence>MYIPWRQPTDFLNTEIMTWKSVYEQYFNINDNSNYDLDHMLYNLEGEEDFELIDQIETEQPYDWMELAAGPNNIQQEVDLGRREIDITYNWHCISNEQVLNVLQHFINNEKISENNTNQNILNIQCNFSNITFSSEQQELINIFEKQLKYLQENEEEIPIKRLLLKEKPVQGRVL</sequence>
<dbReference type="AlphaFoldDB" id="A0ABD1E642"/>
<accession>A0ABD1E642</accession>
<evidence type="ECO:0000313" key="2">
    <source>
        <dbReference type="Proteomes" id="UP001566132"/>
    </source>
</evidence>